<dbReference type="RefSeq" id="WP_170170566.1">
    <property type="nucleotide sequence ID" value="NZ_JABEOU010000004.1"/>
</dbReference>
<evidence type="ECO:0000256" key="3">
    <source>
        <dbReference type="ARBA" id="ARBA00023125"/>
    </source>
</evidence>
<dbReference type="GO" id="GO:0004803">
    <property type="term" value="F:transposase activity"/>
    <property type="evidence" value="ECO:0007669"/>
    <property type="project" value="InterPro"/>
</dbReference>
<dbReference type="Pfam" id="PF01526">
    <property type="entry name" value="DDE_Tnp_Tn3"/>
    <property type="match status" value="1"/>
</dbReference>
<comment type="caution">
    <text evidence="7">The sequence shown here is derived from an EMBL/GenBank/DDBJ whole genome shotgun (WGS) entry which is preliminary data.</text>
</comment>
<feature type="domain" description="DUF4158" evidence="6">
    <location>
        <begin position="1"/>
        <end position="163"/>
    </location>
</feature>
<evidence type="ECO:0000256" key="4">
    <source>
        <dbReference type="ARBA" id="ARBA00023172"/>
    </source>
</evidence>
<dbReference type="InterPro" id="IPR047653">
    <property type="entry name" value="Tn3-like_transpos"/>
</dbReference>
<name>A0A7Y2KL75_SPHPI</name>
<reference evidence="7 8" key="1">
    <citation type="submission" date="2020-05" db="EMBL/GenBank/DDBJ databases">
        <title>Draft Genome Sequences of Sphingomonas sp. Isolated from the International Space Station.</title>
        <authorList>
            <person name="Bijlani S."/>
            <person name="Singh N.K."/>
            <person name="Mason C.E."/>
            <person name="Wang C.C."/>
            <person name="Venkateswaran K."/>
        </authorList>
    </citation>
    <scope>NUCLEOTIDE SEQUENCE [LARGE SCALE GENOMIC DNA]</scope>
    <source>
        <strain evidence="7 8">FKI-L5-BR-P1</strain>
    </source>
</reference>
<keyword evidence="2" id="KW-0815">Transposition</keyword>
<feature type="domain" description="Tn3 transposase DDE" evidence="5">
    <location>
        <begin position="571"/>
        <end position="957"/>
    </location>
</feature>
<accession>A0A7Y2KL75</accession>
<dbReference type="InterPro" id="IPR002513">
    <property type="entry name" value="Tn3_Tnp_DDE_dom"/>
</dbReference>
<comment type="similarity">
    <text evidence="1">Belongs to the transposase 7 family.</text>
</comment>
<gene>
    <name evidence="7" type="ORF">HKX06_01220</name>
</gene>
<evidence type="ECO:0000259" key="5">
    <source>
        <dbReference type="Pfam" id="PF01526"/>
    </source>
</evidence>
<evidence type="ECO:0000313" key="7">
    <source>
        <dbReference type="EMBL" id="NNG56014.1"/>
    </source>
</evidence>
<dbReference type="Pfam" id="PF13700">
    <property type="entry name" value="DUF4158"/>
    <property type="match status" value="1"/>
</dbReference>
<proteinExistence type="inferred from homology"/>
<dbReference type="EMBL" id="JABEOU010000004">
    <property type="protein sequence ID" value="NNG56014.1"/>
    <property type="molecule type" value="Genomic_DNA"/>
</dbReference>
<sequence length="984" mass="107872">MTERERAALLALPVDEELVVRVHTLDAGELAGVATARTPETRLGYALQLCSLRYPGRHLRRGEVIPAAMLEHITDQLGVDPTHVAGFARRGQSRYEQLASIKRRHGFRDLNRPLRGELKRWLAERASGIADARLLLGLLIAHMRERRIVVPGVTVIERMTAEAMHAADLAACAEIDALLDDRFRRGLDALLSEKEHARQSRLSWLRGPPGRVSAGTLAELLDKLDLVRGTGAPALTPPAELQPRMAQMAREGVRFTAQAFEQMGGKRRYATMVATLRELEATLTDAALAMFRSLVARANLRARKRLEEMIATSADQGRERLARIADVLDTLATAAKRGGDVVAAVTSVAPLEVITADAALLRRNTTRAKPNVVSELAPEHRTFKQVGHRLLSSFAWEGRAGSKPLLRAVAALAASRGDHRRTLAPDLPLGHVEHRFRRHVLAGGKVDRVYWELATYFALADALAAGDIWVPTSRLHRSLDELLAPSQPATLASPPAAPRLAHPLGMSADAWLADAAADLDGALLETARGWSGQGDKLRFPAETKTALVEDDQAKRLAGRLYGSVPTTRITDVLSHVARWTGFTDHFRHVSTGLPPDDERTLLAALLAEATNLGLSRMAEVCGVASRRALIRMQTWHMREETFRPALACLTDAIHAEPMSAWFGEGWRASADGQHFLIGGPGHAEGRVNAHYGRDPIVKIYTTITDRYAPLHQTVIAGTAGEAVHALDGLLGHESGVDISALHVDGGGVSDIVFAVMHLLGLDFEPRLPRLSDRRLYAFEPRARYGRLAPLFGQRLDPALIATHWDEIGRVIAALRSKTVTPSLILRKLSAYRQQNSLAAALREVGRVQRTLFTLRWMAEPNLRALVTAELNKGEARNSLARAVAFHRLGRFRDRGHENQQVRAAALNLVTACIVLFNCRYLDRAVTALRARGTTIDGALLPRLSPLGWDHINLTGDYVWSDSLPLDPDGYMPLKLPATAAFPLP</sequence>
<protein>
    <submittedName>
        <fullName evidence="7">Tn3 family transposase</fullName>
    </submittedName>
</protein>
<evidence type="ECO:0000256" key="1">
    <source>
        <dbReference type="ARBA" id="ARBA00009402"/>
    </source>
</evidence>
<dbReference type="Proteomes" id="UP000550136">
    <property type="component" value="Unassembled WGS sequence"/>
</dbReference>
<keyword evidence="3" id="KW-0238">DNA-binding</keyword>
<dbReference type="GO" id="GO:0006313">
    <property type="term" value="P:DNA transposition"/>
    <property type="evidence" value="ECO:0007669"/>
    <property type="project" value="InterPro"/>
</dbReference>
<evidence type="ECO:0000256" key="2">
    <source>
        <dbReference type="ARBA" id="ARBA00022578"/>
    </source>
</evidence>
<dbReference type="NCBIfam" id="NF033527">
    <property type="entry name" value="transpos_Tn3"/>
    <property type="match status" value="1"/>
</dbReference>
<organism evidence="7 8">
    <name type="scientific">Sphingomonas paucimobilis</name>
    <name type="common">Pseudomonas paucimobilis</name>
    <dbReference type="NCBI Taxonomy" id="13689"/>
    <lineage>
        <taxon>Bacteria</taxon>
        <taxon>Pseudomonadati</taxon>
        <taxon>Pseudomonadota</taxon>
        <taxon>Alphaproteobacteria</taxon>
        <taxon>Sphingomonadales</taxon>
        <taxon>Sphingomonadaceae</taxon>
        <taxon>Sphingomonas</taxon>
    </lineage>
</organism>
<keyword evidence="4" id="KW-0233">DNA recombination</keyword>
<dbReference type="AlphaFoldDB" id="A0A7Y2KL75"/>
<evidence type="ECO:0000313" key="8">
    <source>
        <dbReference type="Proteomes" id="UP000550136"/>
    </source>
</evidence>
<evidence type="ECO:0000259" key="6">
    <source>
        <dbReference type="Pfam" id="PF13700"/>
    </source>
</evidence>
<dbReference type="InterPro" id="IPR025296">
    <property type="entry name" value="DUF4158"/>
</dbReference>
<dbReference type="GO" id="GO:0003677">
    <property type="term" value="F:DNA binding"/>
    <property type="evidence" value="ECO:0007669"/>
    <property type="project" value="UniProtKB-KW"/>
</dbReference>